<dbReference type="AlphaFoldDB" id="A0A2S5CLY6"/>
<accession>A0A2S5CLY6</accession>
<keyword evidence="2" id="KW-0540">Nuclease</keyword>
<dbReference type="Gene3D" id="3.60.10.10">
    <property type="entry name" value="Endonuclease/exonuclease/phosphatase"/>
    <property type="match status" value="1"/>
</dbReference>
<sequence>MNRVVEPLAFAWWNTSLSPLAKSRASDEDKQIVIEMIYCLLFDCAVDFLALGEISKDDVTLLRSLDGLEGYRIESGVSQSGKVISDTCFIYRPDRLQISTPIDIDYARGGKRMKIAQKIGVQLIDGTWFYLLVSHWQSRRYCPESDADRHLLGIRLRDAVDDIIDNSESAPYIILLGDYNDEPFDVPLSRQLMAARDKAWVIKQRKKQLLYNPFWRHLSYPNLQALDYAGTYYYKKGSTTKWHTFDQIMVSSAFLGEIGWALNEASTGIIDIPGYLQMVKNKSIFDHLPVIATFARKP</sequence>
<gene>
    <name evidence="2" type="ORF">AADEFJLK_02050</name>
</gene>
<keyword evidence="2" id="KW-0378">Hydrolase</keyword>
<dbReference type="SUPFAM" id="SSF56219">
    <property type="entry name" value="DNase I-like"/>
    <property type="match status" value="1"/>
</dbReference>
<reference evidence="2 3" key="1">
    <citation type="submission" date="2017-11" db="EMBL/GenBank/DDBJ databases">
        <title>Draft Genome Sequence of Methylobacter psychrotolerans Sph1T, an Obligate Methanotroph from Low-Temperature Environments.</title>
        <authorList>
            <person name="Oshkin I.Y."/>
            <person name="Miroshnikov K."/>
            <person name="Belova S.E."/>
            <person name="Korzhenkov A."/>
            <person name="Toshchakov S.V."/>
            <person name="Dedysh S.N."/>
        </authorList>
    </citation>
    <scope>NUCLEOTIDE SEQUENCE [LARGE SCALE GENOMIC DNA]</scope>
    <source>
        <strain evidence="2 3">Sph1</strain>
    </source>
</reference>
<dbReference type="RefSeq" id="WP_103974193.1">
    <property type="nucleotide sequence ID" value="NZ_PGFZ01000004.1"/>
</dbReference>
<dbReference type="Pfam" id="PF19580">
    <property type="entry name" value="Exo_endo_phos_3"/>
    <property type="match status" value="1"/>
</dbReference>
<dbReference type="GO" id="GO:0004527">
    <property type="term" value="F:exonuclease activity"/>
    <property type="evidence" value="ECO:0007669"/>
    <property type="project" value="UniProtKB-KW"/>
</dbReference>
<evidence type="ECO:0000313" key="3">
    <source>
        <dbReference type="Proteomes" id="UP000237423"/>
    </source>
</evidence>
<name>A0A2S5CLY6_9GAMM</name>
<dbReference type="InterPro" id="IPR036691">
    <property type="entry name" value="Endo/exonu/phosph_ase_sf"/>
</dbReference>
<keyword evidence="2" id="KW-0255">Endonuclease</keyword>
<dbReference type="InterPro" id="IPR005135">
    <property type="entry name" value="Endo/exonuclease/phosphatase"/>
</dbReference>
<keyword evidence="2" id="KW-0269">Exonuclease</keyword>
<dbReference type="Proteomes" id="UP000237423">
    <property type="component" value="Unassembled WGS sequence"/>
</dbReference>
<dbReference type="EMBL" id="PGFZ01000004">
    <property type="protein sequence ID" value="POZ51833.1"/>
    <property type="molecule type" value="Genomic_DNA"/>
</dbReference>
<comment type="caution">
    <text evidence="2">The sequence shown here is derived from an EMBL/GenBank/DDBJ whole genome shotgun (WGS) entry which is preliminary data.</text>
</comment>
<dbReference type="GO" id="GO:0004519">
    <property type="term" value="F:endonuclease activity"/>
    <property type="evidence" value="ECO:0007669"/>
    <property type="project" value="UniProtKB-KW"/>
</dbReference>
<evidence type="ECO:0000313" key="2">
    <source>
        <dbReference type="EMBL" id="POZ51833.1"/>
    </source>
</evidence>
<protein>
    <submittedName>
        <fullName evidence="2">Endonuclease/exonuclease/phosphatase family protein</fullName>
    </submittedName>
</protein>
<organism evidence="2 3">
    <name type="scientific">Methylovulum psychrotolerans</name>
    <dbReference type="NCBI Taxonomy" id="1704499"/>
    <lineage>
        <taxon>Bacteria</taxon>
        <taxon>Pseudomonadati</taxon>
        <taxon>Pseudomonadota</taxon>
        <taxon>Gammaproteobacteria</taxon>
        <taxon>Methylococcales</taxon>
        <taxon>Methylococcaceae</taxon>
        <taxon>Methylovulum</taxon>
    </lineage>
</organism>
<feature type="domain" description="Endonuclease/exonuclease/phosphatase" evidence="1">
    <location>
        <begin position="86"/>
        <end position="256"/>
    </location>
</feature>
<proteinExistence type="predicted"/>
<evidence type="ECO:0000259" key="1">
    <source>
        <dbReference type="Pfam" id="PF19580"/>
    </source>
</evidence>